<keyword evidence="1" id="KW-0812">Transmembrane</keyword>
<reference evidence="2 3" key="1">
    <citation type="submission" date="2023-07" db="EMBL/GenBank/DDBJ databases">
        <title>Sorghum-associated microbial communities from plants grown in Nebraska, USA.</title>
        <authorList>
            <person name="Schachtman D."/>
        </authorList>
    </citation>
    <scope>NUCLEOTIDE SEQUENCE [LARGE SCALE GENOMIC DNA]</scope>
    <source>
        <strain evidence="2 3">CC482</strain>
    </source>
</reference>
<dbReference type="InterPro" id="IPR028994">
    <property type="entry name" value="Integrin_alpha_N"/>
</dbReference>
<dbReference type="SUPFAM" id="SSF69318">
    <property type="entry name" value="Integrin alpha N-terminal domain"/>
    <property type="match status" value="1"/>
</dbReference>
<evidence type="ECO:0000313" key="3">
    <source>
        <dbReference type="Proteomes" id="UP001229346"/>
    </source>
</evidence>
<evidence type="ECO:0000256" key="1">
    <source>
        <dbReference type="SAM" id="Phobius"/>
    </source>
</evidence>
<evidence type="ECO:0008006" key="4">
    <source>
        <dbReference type="Google" id="ProtNLM"/>
    </source>
</evidence>
<evidence type="ECO:0000313" key="2">
    <source>
        <dbReference type="EMBL" id="MDQ0114977.1"/>
    </source>
</evidence>
<organism evidence="2 3">
    <name type="scientific">Paenibacillus harenae</name>
    <dbReference type="NCBI Taxonomy" id="306543"/>
    <lineage>
        <taxon>Bacteria</taxon>
        <taxon>Bacillati</taxon>
        <taxon>Bacillota</taxon>
        <taxon>Bacilli</taxon>
        <taxon>Bacillales</taxon>
        <taxon>Paenibacillaceae</taxon>
        <taxon>Paenibacillus</taxon>
    </lineage>
</organism>
<dbReference type="RefSeq" id="WP_307206358.1">
    <property type="nucleotide sequence ID" value="NZ_JAUSSU010000009.1"/>
</dbReference>
<dbReference type="Gene3D" id="2.130.10.130">
    <property type="entry name" value="Integrin alpha, N-terminal"/>
    <property type="match status" value="1"/>
</dbReference>
<accession>A0ABT9U5Q7</accession>
<comment type="caution">
    <text evidence="2">The sequence shown here is derived from an EMBL/GenBank/DDBJ whole genome shotgun (WGS) entry which is preliminary data.</text>
</comment>
<feature type="transmembrane region" description="Helical" evidence="1">
    <location>
        <begin position="12"/>
        <end position="32"/>
    </location>
</feature>
<keyword evidence="1" id="KW-1133">Transmembrane helix</keyword>
<gene>
    <name evidence="2" type="ORF">J2T15_004434</name>
</gene>
<proteinExistence type="predicted"/>
<dbReference type="Proteomes" id="UP001229346">
    <property type="component" value="Unassembled WGS sequence"/>
</dbReference>
<name>A0ABT9U5Q7_PAEHA</name>
<keyword evidence="3" id="KW-1185">Reference proteome</keyword>
<protein>
    <recommendedName>
        <fullName evidence="4">VCBS repeat-containing protein</fullName>
    </recommendedName>
</protein>
<keyword evidence="1" id="KW-0472">Membrane</keyword>
<dbReference type="EMBL" id="JAUSSU010000009">
    <property type="protein sequence ID" value="MDQ0114977.1"/>
    <property type="molecule type" value="Genomic_DNA"/>
</dbReference>
<sequence length="482" mass="54395">MNKARSSQRSGLYGNIIRIGGLLSAALFTLILSAGCRYTAAPADLLQKPRIAEDKQVLVRAIEKELPDYSKLTLPLREKNMEAIRTLDVDGDGVKEAIVSFYNEYSTPELMVLRHSDGKWRSWVGIEQPMARQIAWLDIVDLDEDGVMELLVGWTGAFESSNVLELYTFHGKTERNDRGSLVLKPLESLPYSYAETGDLNGDGKTELALLTESHTNREMEEPAFQLEIYNLENGILSKIVEQRLFSDVNAYDRLLIGQISPRHSGIVLEASTGAHGTFTSMYVWEKRGLRLVYPSPDDQASGISGKPTMSNDVNGDGIIELSWVREAPEVTGVPYVDTVWINDWVQWDGKESFTPVMEEFTDSSYGLTMRIPGEWSGKYTLRKSKNDPYSLVTIDVLNRSANEKSELATLYAVPQKDWEALETIWKDEMKSYRQLFADSGNVFAVSFVKEAPQSWNETEKNTFGEMLKIEEQMASYLTIRNE</sequence>